<dbReference type="Gene3D" id="3.40.640.10">
    <property type="entry name" value="Type I PLP-dependent aspartate aminotransferase-like (Major domain)"/>
    <property type="match status" value="1"/>
</dbReference>
<comment type="function">
    <text evidence="11">Catalyzes the reversible interconversion of serine and glycine with tetrahydrofolate (THF) serving as the one-carbon carrier. This reaction serves as the major source of one-carbon groups required for the biosynthesis of purines, thymidylate, methionine, and other important biomolecules. Also exhibits THF-independent aldolase activity toward beta-hydroxyamino acids, producing glycine and aldehydes, via a retro-aldol mechanism. Thus, is able to catalyze the cleavage of L-allo-threonine.</text>
</comment>
<comment type="subcellular location">
    <subcellularLocation>
        <location evidence="3 12">Cytoplasm</location>
    </subcellularLocation>
</comment>
<dbReference type="PIRSF" id="PIRSF000412">
    <property type="entry name" value="SHMT"/>
    <property type="match status" value="1"/>
</dbReference>
<comment type="catalytic activity">
    <reaction evidence="1 12">
        <text>(6R)-5,10-methylene-5,6,7,8-tetrahydrofolate + glycine + H2O = (6S)-5,6,7,8-tetrahydrofolate + L-serine</text>
        <dbReference type="Rhea" id="RHEA:15481"/>
        <dbReference type="ChEBI" id="CHEBI:15377"/>
        <dbReference type="ChEBI" id="CHEBI:15636"/>
        <dbReference type="ChEBI" id="CHEBI:33384"/>
        <dbReference type="ChEBI" id="CHEBI:57305"/>
        <dbReference type="ChEBI" id="CHEBI:57453"/>
        <dbReference type="EC" id="2.1.2.1"/>
    </reaction>
</comment>
<evidence type="ECO:0000256" key="3">
    <source>
        <dbReference type="ARBA" id="ARBA00004496"/>
    </source>
</evidence>
<comment type="subunit">
    <text evidence="5 12">Homodimer.</text>
</comment>
<dbReference type="HAMAP" id="MF_00051">
    <property type="entry name" value="SHMT"/>
    <property type="match status" value="1"/>
</dbReference>
<dbReference type="CDD" id="cd00378">
    <property type="entry name" value="SHMT"/>
    <property type="match status" value="1"/>
</dbReference>
<dbReference type="PANTHER" id="PTHR11680:SF35">
    <property type="entry name" value="SERINE HYDROXYMETHYLTRANSFERASE 1"/>
    <property type="match status" value="1"/>
</dbReference>
<evidence type="ECO:0000256" key="13">
    <source>
        <dbReference type="PIRSR" id="PIRSR000412-50"/>
    </source>
</evidence>
<comment type="pathway">
    <text evidence="12">Amino-acid biosynthesis; glycine biosynthesis; glycine from L-serine: step 1/1.</text>
</comment>
<evidence type="ECO:0000256" key="11">
    <source>
        <dbReference type="ARBA" id="ARBA00054606"/>
    </source>
</evidence>
<dbReference type="AlphaFoldDB" id="A0A1B2DGS6"/>
<sequence length="416" mass="44735">MMENLRKQDPEVLKAMGLELQRQRDNIELIASENIVSEAVLEALGSALTNKYAEGYPGKRFYGGCEHVDIVEDIARDRAKELFGADHANVQPHSGAQANMAVYLAALKPGDTVLGMNLAHGGHLTHGSPVNASGLLYNFVAYGVNEDSFTIDYEEVRKAAFKHRPRMIVAGASAYPRIIDFEKMAKIANDVGALFFVDMAHIAGLVAAGLHPSPVPHAHFVTTTTHKTLRGPRGGLILCRKEWAAAIDKAVFPGTQGGPLMHVIAAKAVALGEALQPSFKTYAQNVVKNAAVLSDTLVAAGINIVSGGTDNHLMLIDTRSLNITGKEAEHVLDSIGITANKNAIPFDPTSPFITSGIRLGTPAATSRGMDEKAMKVIGEVIAVTLKNPKDEATLEKSRQIVRDLTAQYPLYPELKY</sequence>
<feature type="modified residue" description="N6-(pyridoxal phosphate)lysine" evidence="12 13">
    <location>
        <position position="227"/>
    </location>
</feature>
<gene>
    <name evidence="12" type="primary">glyA</name>
    <name evidence="15" type="ORF">BBD42_10825</name>
</gene>
<reference evidence="15" key="1">
    <citation type="submission" date="2016-08" db="EMBL/GenBank/DDBJ databases">
        <title>Complete Genome Seqeunce of Paenibacillus sp. BIHB 4019 from tea rhizoplane.</title>
        <authorList>
            <person name="Thakur R."/>
            <person name="Swarnkar M.K."/>
            <person name="Gulati A."/>
        </authorList>
    </citation>
    <scope>NUCLEOTIDE SEQUENCE [LARGE SCALE GENOMIC DNA]</scope>
    <source>
        <strain evidence="15">BIHB4019</strain>
    </source>
</reference>
<dbReference type="FunFam" id="3.90.1150.10:FF:000003">
    <property type="entry name" value="Serine hydroxymethyltransferase"/>
    <property type="match status" value="1"/>
</dbReference>
<evidence type="ECO:0000256" key="1">
    <source>
        <dbReference type="ARBA" id="ARBA00001528"/>
    </source>
</evidence>
<dbReference type="InterPro" id="IPR015422">
    <property type="entry name" value="PyrdxlP-dep_Trfase_small"/>
</dbReference>
<evidence type="ECO:0000256" key="4">
    <source>
        <dbReference type="ARBA" id="ARBA00006376"/>
    </source>
</evidence>
<evidence type="ECO:0000256" key="9">
    <source>
        <dbReference type="ARBA" id="ARBA00022679"/>
    </source>
</evidence>
<feature type="binding site" evidence="12">
    <location>
        <begin position="350"/>
        <end position="352"/>
    </location>
    <ligand>
        <name>(6S)-5,6,7,8-tetrahydrofolate</name>
        <dbReference type="ChEBI" id="CHEBI:57453"/>
    </ligand>
</feature>
<dbReference type="GO" id="GO:0035999">
    <property type="term" value="P:tetrahydrofolate interconversion"/>
    <property type="evidence" value="ECO:0007669"/>
    <property type="project" value="UniProtKB-UniRule"/>
</dbReference>
<dbReference type="UniPathway" id="UPA00193"/>
<keyword evidence="9 12" id="KW-0808">Transferase</keyword>
<organism evidence="15">
    <name type="scientific">Paenibacillus sp. BIHB 4019</name>
    <dbReference type="NCBI Taxonomy" id="1870819"/>
    <lineage>
        <taxon>Bacteria</taxon>
        <taxon>Bacillati</taxon>
        <taxon>Bacillota</taxon>
        <taxon>Bacilli</taxon>
        <taxon>Bacillales</taxon>
        <taxon>Paenibacillaceae</taxon>
        <taxon>Paenibacillus</taxon>
    </lineage>
</organism>
<evidence type="ECO:0000256" key="2">
    <source>
        <dbReference type="ARBA" id="ARBA00001933"/>
    </source>
</evidence>
<comment type="pathway">
    <text evidence="12">One-carbon metabolism; tetrahydrofolate interconversion.</text>
</comment>
<dbReference type="GO" id="GO:0004372">
    <property type="term" value="F:glycine hydroxymethyltransferase activity"/>
    <property type="evidence" value="ECO:0007669"/>
    <property type="project" value="UniProtKB-UniRule"/>
</dbReference>
<protein>
    <recommendedName>
        <fullName evidence="12">Serine hydroxymethyltransferase</fullName>
        <shortName evidence="12">SHMT</shortName>
        <shortName evidence="12">Serine methylase</shortName>
        <ecNumber evidence="12">2.1.2.1</ecNumber>
    </recommendedName>
</protein>
<dbReference type="PANTHER" id="PTHR11680">
    <property type="entry name" value="SERINE HYDROXYMETHYLTRANSFERASE"/>
    <property type="match status" value="1"/>
</dbReference>
<dbReference type="Pfam" id="PF00464">
    <property type="entry name" value="SHMT"/>
    <property type="match status" value="1"/>
</dbReference>
<accession>A0A1B2DGS6</accession>
<dbReference type="GO" id="GO:0008168">
    <property type="term" value="F:methyltransferase activity"/>
    <property type="evidence" value="ECO:0007669"/>
    <property type="project" value="UniProtKB-KW"/>
</dbReference>
<dbReference type="GO" id="GO:0030170">
    <property type="term" value="F:pyridoxal phosphate binding"/>
    <property type="evidence" value="ECO:0007669"/>
    <property type="project" value="UniProtKB-UniRule"/>
</dbReference>
<keyword evidence="10 12" id="KW-0663">Pyridoxal phosphate</keyword>
<dbReference type="InterPro" id="IPR049943">
    <property type="entry name" value="Ser_HO-MeTrfase-like"/>
</dbReference>
<dbReference type="EMBL" id="CP016808">
    <property type="protein sequence ID" value="ANY66906.1"/>
    <property type="molecule type" value="Genomic_DNA"/>
</dbReference>
<dbReference type="PROSITE" id="PS00096">
    <property type="entry name" value="SHMT"/>
    <property type="match status" value="1"/>
</dbReference>
<dbReference type="InterPro" id="IPR015421">
    <property type="entry name" value="PyrdxlP-dep_Trfase_major"/>
</dbReference>
<keyword evidence="6 12" id="KW-0963">Cytoplasm</keyword>
<feature type="binding site" evidence="12">
    <location>
        <position position="118"/>
    </location>
    <ligand>
        <name>(6S)-5,6,7,8-tetrahydrofolate</name>
        <dbReference type="ChEBI" id="CHEBI:57453"/>
    </ligand>
</feature>
<dbReference type="SUPFAM" id="SSF53383">
    <property type="entry name" value="PLP-dependent transferases"/>
    <property type="match status" value="1"/>
</dbReference>
<dbReference type="NCBIfam" id="NF000586">
    <property type="entry name" value="PRK00011.1"/>
    <property type="match status" value="1"/>
</dbReference>
<dbReference type="UniPathway" id="UPA00288">
    <property type="reaction ID" value="UER01023"/>
</dbReference>
<evidence type="ECO:0000256" key="6">
    <source>
        <dbReference type="ARBA" id="ARBA00022490"/>
    </source>
</evidence>
<evidence type="ECO:0000256" key="10">
    <source>
        <dbReference type="ARBA" id="ARBA00022898"/>
    </source>
</evidence>
<feature type="domain" description="Serine hydroxymethyltransferase-like" evidence="14">
    <location>
        <begin position="5"/>
        <end position="381"/>
    </location>
</feature>
<comment type="similarity">
    <text evidence="4 12">Belongs to the SHMT family.</text>
</comment>
<feature type="binding site" evidence="12">
    <location>
        <begin position="122"/>
        <end position="124"/>
    </location>
    <ligand>
        <name>(6S)-5,6,7,8-tetrahydrofolate</name>
        <dbReference type="ChEBI" id="CHEBI:57453"/>
    </ligand>
</feature>
<evidence type="ECO:0000256" key="8">
    <source>
        <dbReference type="ARBA" id="ARBA00022605"/>
    </source>
</evidence>
<evidence type="ECO:0000259" key="14">
    <source>
        <dbReference type="Pfam" id="PF00464"/>
    </source>
</evidence>
<dbReference type="GO" id="GO:0032259">
    <property type="term" value="P:methylation"/>
    <property type="evidence" value="ECO:0007669"/>
    <property type="project" value="UniProtKB-KW"/>
</dbReference>
<dbReference type="InterPro" id="IPR015424">
    <property type="entry name" value="PyrdxlP-dep_Trfase"/>
</dbReference>
<name>A0A1B2DGS6_9BACL</name>
<dbReference type="Gene3D" id="3.90.1150.10">
    <property type="entry name" value="Aspartate Aminotransferase, domain 1"/>
    <property type="match status" value="1"/>
</dbReference>
<evidence type="ECO:0000256" key="5">
    <source>
        <dbReference type="ARBA" id="ARBA00011738"/>
    </source>
</evidence>
<dbReference type="GO" id="GO:0019264">
    <property type="term" value="P:glycine biosynthetic process from serine"/>
    <property type="evidence" value="ECO:0007669"/>
    <property type="project" value="UniProtKB-UniRule"/>
</dbReference>
<keyword evidence="7 12" id="KW-0554">One-carbon metabolism</keyword>
<dbReference type="InterPro" id="IPR039429">
    <property type="entry name" value="SHMT-like_dom"/>
</dbReference>
<comment type="caution">
    <text evidence="12">Lacks conserved residue(s) required for the propagation of feature annotation.</text>
</comment>
<proteinExistence type="inferred from homology"/>
<dbReference type="InterPro" id="IPR019798">
    <property type="entry name" value="Ser_HO-MeTrfase_PLP_BS"/>
</dbReference>
<feature type="site" description="Plays an important role in substrate specificity" evidence="12">
    <location>
        <position position="226"/>
    </location>
</feature>
<evidence type="ECO:0000256" key="7">
    <source>
        <dbReference type="ARBA" id="ARBA00022563"/>
    </source>
</evidence>
<evidence type="ECO:0000313" key="15">
    <source>
        <dbReference type="EMBL" id="ANY66906.1"/>
    </source>
</evidence>
<keyword evidence="8 12" id="KW-0028">Amino-acid biosynthesis</keyword>
<dbReference type="GO" id="GO:0005829">
    <property type="term" value="C:cytosol"/>
    <property type="evidence" value="ECO:0007669"/>
    <property type="project" value="TreeGrafter"/>
</dbReference>
<dbReference type="FunFam" id="3.40.640.10:FF:000001">
    <property type="entry name" value="Serine hydroxymethyltransferase"/>
    <property type="match status" value="1"/>
</dbReference>
<dbReference type="EC" id="2.1.2.1" evidence="12"/>
<evidence type="ECO:0000256" key="12">
    <source>
        <dbReference type="HAMAP-Rule" id="MF_00051"/>
    </source>
</evidence>
<keyword evidence="15" id="KW-0489">Methyltransferase</keyword>
<dbReference type="InterPro" id="IPR001085">
    <property type="entry name" value="Ser_HO-MeTrfase"/>
</dbReference>
<comment type="cofactor">
    <cofactor evidence="2 12 13">
        <name>pyridoxal 5'-phosphate</name>
        <dbReference type="ChEBI" id="CHEBI:597326"/>
    </cofactor>
</comment>